<dbReference type="InterPro" id="IPR029052">
    <property type="entry name" value="Metallo-depent_PP-like"/>
</dbReference>
<organism evidence="1 2">
    <name type="scientific">Neisseria subflava NJ9703</name>
    <dbReference type="NCBI Taxonomy" id="546268"/>
    <lineage>
        <taxon>Bacteria</taxon>
        <taxon>Pseudomonadati</taxon>
        <taxon>Pseudomonadota</taxon>
        <taxon>Betaproteobacteria</taxon>
        <taxon>Neisseriales</taxon>
        <taxon>Neisseriaceae</taxon>
        <taxon>Neisseria</taxon>
    </lineage>
</organism>
<dbReference type="SUPFAM" id="SSF56300">
    <property type="entry name" value="Metallo-dependent phosphatases"/>
    <property type="match status" value="1"/>
</dbReference>
<protein>
    <submittedName>
        <fullName evidence="1">Ser/Thr phosphatase family protein</fullName>
    </submittedName>
</protein>
<evidence type="ECO:0000313" key="2">
    <source>
        <dbReference type="Proteomes" id="UP000004621"/>
    </source>
</evidence>
<dbReference type="AlphaFoldDB" id="A0A9W5IRE6"/>
<sequence length="217" mass="25396">MSKTYFTSDLHFSHKNIAKFCPQFRPFDNVEQMDEFLIRIWNETVTPEDTVYNLGDFSFAQDHKQIERVLSRLNGQHHLIYGNHDHVIRQYADFFRSQTKHDGHPLLSSILPYLKLKLPEIKNTLVLFHYPIQEWDGCYQGWYHLYGHLHDRVAEIKGRALNVGFDLHGRFLTAQDVDKFLCDLPKISYFGEAGFKANSPEEAAELVSRKLAQLNQV</sequence>
<proteinExistence type="predicted"/>
<reference evidence="1 2" key="1">
    <citation type="submission" date="2010-01" db="EMBL/GenBank/DDBJ databases">
        <authorList>
            <person name="Weinstock G."/>
            <person name="Sodergren E."/>
            <person name="Clifton S."/>
            <person name="Fulton L."/>
            <person name="Fulton B."/>
            <person name="Courtney L."/>
            <person name="Fronick C."/>
            <person name="Harrison M."/>
            <person name="Strong C."/>
            <person name="Farmer C."/>
            <person name="Delahaunty K."/>
            <person name="Markovic C."/>
            <person name="Hall O."/>
            <person name="Minx P."/>
            <person name="Tomlinson C."/>
            <person name="Mitreva M."/>
            <person name="Nelson J."/>
            <person name="Hou S."/>
            <person name="Wollam A."/>
            <person name="Pepin K.H."/>
            <person name="Johnson M."/>
            <person name="Bhonagiri V."/>
            <person name="Nash W.E."/>
            <person name="Warren W."/>
            <person name="Chinwalla A."/>
            <person name="Mardis E.R."/>
            <person name="Wilson R.K."/>
        </authorList>
    </citation>
    <scope>NUCLEOTIDE SEQUENCE [LARGE SCALE GENOMIC DNA]</scope>
    <source>
        <strain evidence="1 2">NJ9703</strain>
    </source>
</reference>
<evidence type="ECO:0000313" key="1">
    <source>
        <dbReference type="EMBL" id="EFC52286.1"/>
    </source>
</evidence>
<comment type="caution">
    <text evidence="1">The sequence shown here is derived from an EMBL/GenBank/DDBJ whole genome shotgun (WGS) entry which is preliminary data.</text>
</comment>
<dbReference type="Proteomes" id="UP000004621">
    <property type="component" value="Unassembled WGS sequence"/>
</dbReference>
<name>A0A9W5IRE6_NEISU</name>
<gene>
    <name evidence="1" type="ORF">NEISUBOT_04388</name>
</gene>
<dbReference type="Gene3D" id="3.60.21.10">
    <property type="match status" value="1"/>
</dbReference>
<dbReference type="EMBL" id="ACEO02000005">
    <property type="protein sequence ID" value="EFC52286.1"/>
    <property type="molecule type" value="Genomic_DNA"/>
</dbReference>
<dbReference type="RefSeq" id="WP_004520016.1">
    <property type="nucleotide sequence ID" value="NZ_ACEO02000005.1"/>
</dbReference>
<accession>A0A9W5IRE6</accession>